<dbReference type="Proteomes" id="UP000000673">
    <property type="component" value="Unassembled WGS sequence"/>
</dbReference>
<feature type="compositionally biased region" description="Polar residues" evidence="1">
    <location>
        <begin position="1"/>
        <end position="22"/>
    </location>
</feature>
<organism evidence="2">
    <name type="scientific">Anopheles darlingi</name>
    <name type="common">Mosquito</name>
    <dbReference type="NCBI Taxonomy" id="43151"/>
    <lineage>
        <taxon>Eukaryota</taxon>
        <taxon>Metazoa</taxon>
        <taxon>Ecdysozoa</taxon>
        <taxon>Arthropoda</taxon>
        <taxon>Hexapoda</taxon>
        <taxon>Insecta</taxon>
        <taxon>Pterygota</taxon>
        <taxon>Neoptera</taxon>
        <taxon>Endopterygota</taxon>
        <taxon>Diptera</taxon>
        <taxon>Nematocera</taxon>
        <taxon>Culicoidea</taxon>
        <taxon>Culicidae</taxon>
        <taxon>Anophelinae</taxon>
        <taxon>Anopheles</taxon>
    </lineage>
</organism>
<reference evidence="2" key="2">
    <citation type="submission" date="2010-05" db="EMBL/GenBank/DDBJ databases">
        <authorList>
            <person name="Almeida L.G."/>
            <person name="Nicolas M.F."/>
            <person name="Souza R.C."/>
            <person name="Vasconcelos A.T.R."/>
        </authorList>
    </citation>
    <scope>NUCLEOTIDE SEQUENCE</scope>
</reference>
<evidence type="ECO:0000313" key="3">
    <source>
        <dbReference type="EnsemblMetazoa" id="ADAC001905-PA"/>
    </source>
</evidence>
<dbReference type="InterPro" id="IPR021349">
    <property type="entry name" value="DUF2967"/>
</dbReference>
<feature type="compositionally biased region" description="Pro residues" evidence="1">
    <location>
        <begin position="410"/>
        <end position="439"/>
    </location>
</feature>
<feature type="compositionally biased region" description="Low complexity" evidence="1">
    <location>
        <begin position="318"/>
        <end position="334"/>
    </location>
</feature>
<feature type="region of interest" description="Disordered" evidence="1">
    <location>
        <begin position="267"/>
        <end position="336"/>
    </location>
</feature>
<feature type="region of interest" description="Disordered" evidence="1">
    <location>
        <begin position="582"/>
        <end position="628"/>
    </location>
</feature>
<sequence length="773" mass="81027">MTVSVTQPQQPIDDSVHCSSSALLDAGHSRRPPSMALSTAATITNSNSKNNNNNVSGSHSISISNMSSSSSSSASTPSPGPRGAAVAGHPSGQPSPSHQQQQQQQQATTTTTASGTPTSALRRLYFKTARASKAAAVVSKVAVAASNVTTVPKVIVMGSSTASEATINTSTDSTATHITNVTTTTDTEPNDSLDLGDISGQSEPLLSSLDDESSSIVQLHHQTPGGGDGHEEDESLTISNGPPPDTPLLISYQCLMSVAAATELEDMSPRSPMFSPRQSPKVTTNDGTTTVHPRTAPSSSSAQSTRFPFDPPISPIATTTGTSNNNNNTHNNNNRSASFARTHETMFSFDESPNPVRRPPPKLPPPSSIEHTPEHSPNAPIGEFRLPPSSRGYTEPGLEMKGLRIAATSQPPPPPSSATGPAPPPPLDPTPPPPPPPVQSTPKRLMNSFKTRKERFVQQAGSAVAAATAAVTTSGPGKPFKNPNYDPDLTMFPFDREAIDYDRIQRECFAVEEELLFDHDPRRGCCDNDDEEEELDLLAATVTHRLPIDRAGGGDSPSRMLFEAEIFSDHYSIFQQYAYLSQQERSGERSDDGTPSKRNRKTGGQASVVDAFSPKRRTEAEPVAGPKTASKFDQIATKFDMMPSKGGTVLGCGTLPDLRVDYFAETSCCTSSITISPGAEPGLGEPATVSVAVAASSPSPSLVTARAPSPSKVVPSGVGGSSLRGTIDAATGVGVGVGVGAINVTPNPMEGAVCTQPRATIVVQQVRSFVRAP</sequence>
<dbReference type="STRING" id="43151.W5JSJ3"/>
<feature type="region of interest" description="Disordered" evidence="1">
    <location>
        <begin position="182"/>
        <end position="249"/>
    </location>
</feature>
<accession>W5JSJ3</accession>
<dbReference type="AlphaFoldDB" id="W5JSJ3"/>
<feature type="region of interest" description="Disordered" evidence="1">
    <location>
        <begin position="349"/>
        <end position="443"/>
    </location>
</feature>
<dbReference type="EMBL" id="ADMH02000483">
    <property type="protein sequence ID" value="ETN66273.1"/>
    <property type="molecule type" value="Genomic_DNA"/>
</dbReference>
<name>W5JSJ3_ANODA</name>
<dbReference type="HOGENOM" id="CLU_361781_0_0_1"/>
<reference evidence="3" key="4">
    <citation type="submission" date="2015-06" db="UniProtKB">
        <authorList>
            <consortium name="EnsemblMetazoa"/>
        </authorList>
    </citation>
    <scope>IDENTIFICATION</scope>
</reference>
<evidence type="ECO:0000313" key="4">
    <source>
        <dbReference type="Proteomes" id="UP000000673"/>
    </source>
</evidence>
<evidence type="ECO:0000256" key="1">
    <source>
        <dbReference type="SAM" id="MobiDB-lite"/>
    </source>
</evidence>
<feature type="compositionally biased region" description="Polar residues" evidence="1">
    <location>
        <begin position="276"/>
        <end position="306"/>
    </location>
</feature>
<evidence type="ECO:0000313" key="2">
    <source>
        <dbReference type="EMBL" id="ETN66273.1"/>
    </source>
</evidence>
<feature type="compositionally biased region" description="Low complexity" evidence="1">
    <location>
        <begin position="701"/>
        <end position="716"/>
    </location>
</feature>
<feature type="region of interest" description="Disordered" evidence="1">
    <location>
        <begin position="1"/>
        <end position="116"/>
    </location>
</feature>
<reference evidence="2 4" key="1">
    <citation type="journal article" date="2010" name="BMC Genomics">
        <title>Combination of measures distinguishes pre-miRNAs from other stem-loops in the genome of the newly sequenced Anopheles darlingi.</title>
        <authorList>
            <person name="Mendes N.D."/>
            <person name="Freitas A.T."/>
            <person name="Vasconcelos A.T."/>
            <person name="Sagot M.F."/>
        </authorList>
    </citation>
    <scope>NUCLEOTIDE SEQUENCE</scope>
</reference>
<feature type="compositionally biased region" description="Basic and acidic residues" evidence="1">
    <location>
        <begin position="585"/>
        <end position="595"/>
    </location>
</feature>
<dbReference type="VEuPathDB" id="VectorBase:ADAR2_000594"/>
<dbReference type="VEuPathDB" id="VectorBase:ADAC001905"/>
<feature type="compositionally biased region" description="Low complexity" evidence="1">
    <location>
        <begin position="38"/>
        <end position="77"/>
    </location>
</feature>
<dbReference type="OMA" id="EEHFYIQ"/>
<dbReference type="EnsemblMetazoa" id="ADAC001905-RA">
    <property type="protein sequence ID" value="ADAC001905-PA"/>
    <property type="gene ID" value="ADAC001905"/>
</dbReference>
<dbReference type="Pfam" id="PF11179">
    <property type="entry name" value="DUF2967"/>
    <property type="match status" value="3"/>
</dbReference>
<gene>
    <name evidence="2" type="ORF">AND_001905</name>
</gene>
<feature type="region of interest" description="Disordered" evidence="1">
    <location>
        <begin position="701"/>
        <end position="720"/>
    </location>
</feature>
<reference evidence="2" key="3">
    <citation type="journal article" date="2013" name="Nucleic Acids Res.">
        <title>The genome of Anopheles darlingi, the main neotropical malaria vector.</title>
        <authorList>
            <person name="Marinotti O."/>
            <person name="Cerqueira G.C."/>
            <person name="de Almeida L.G."/>
            <person name="Ferro M.I."/>
            <person name="Loreto E.L."/>
            <person name="Zaha A."/>
            <person name="Teixeira S.M."/>
            <person name="Wespiser A.R."/>
            <person name="Almeida E Silva A."/>
            <person name="Schlindwein A.D."/>
            <person name="Pacheco A.C."/>
            <person name="Silva A.L."/>
            <person name="Graveley B.R."/>
            <person name="Walenz B.P."/>
            <person name="Lima Bde A."/>
            <person name="Ribeiro C.A."/>
            <person name="Nunes-Silva C.G."/>
            <person name="de Carvalho C.R."/>
            <person name="Soares C.M."/>
            <person name="de Menezes C.B."/>
            <person name="Matiolli C."/>
            <person name="Caffrey D."/>
            <person name="Araujo D.A."/>
            <person name="de Oliveira D.M."/>
            <person name="Golenbock D."/>
            <person name="Grisard E.C."/>
            <person name="Fantinatti-Garboggini F."/>
            <person name="de Carvalho F.M."/>
            <person name="Barcellos F.G."/>
            <person name="Prosdocimi F."/>
            <person name="May G."/>
            <person name="Azevedo Junior G.M."/>
            <person name="Guimaraes G.M."/>
            <person name="Goldman G.H."/>
            <person name="Padilha I.Q."/>
            <person name="Batista Jda S."/>
            <person name="Ferro J.A."/>
            <person name="Ribeiro J.M."/>
            <person name="Fietto J.L."/>
            <person name="Dabbas K.M."/>
            <person name="Cerdeira L."/>
            <person name="Agnez-Lima L.F."/>
            <person name="Brocchi M."/>
            <person name="de Carvalho M.O."/>
            <person name="Teixeira Mde M."/>
            <person name="Diniz Maia Mde M."/>
            <person name="Goldman M.H."/>
            <person name="Cruz Schneider M.P."/>
            <person name="Felipe M.S."/>
            <person name="Hungria M."/>
            <person name="Nicolas M.F."/>
            <person name="Pereira M."/>
            <person name="Montes M.A."/>
            <person name="Cantao M.E."/>
            <person name="Vincentz M."/>
            <person name="Rafael M.S."/>
            <person name="Silverman N."/>
            <person name="Stoco P.H."/>
            <person name="Souza R.C."/>
            <person name="Vicentini R."/>
            <person name="Gazzinelli R.T."/>
            <person name="Neves Rde O."/>
            <person name="Silva R."/>
            <person name="Astolfi-Filho S."/>
            <person name="Maciel T.E."/>
            <person name="Urmenyi T.P."/>
            <person name="Tadei W.P."/>
            <person name="Camargo E.P."/>
            <person name="de Vasconcelos A.T."/>
        </authorList>
    </citation>
    <scope>NUCLEOTIDE SEQUENCE</scope>
</reference>
<feature type="compositionally biased region" description="Pro residues" evidence="1">
    <location>
        <begin position="356"/>
        <end position="367"/>
    </location>
</feature>
<keyword evidence="4" id="KW-1185">Reference proteome</keyword>
<protein>
    <submittedName>
        <fullName evidence="2 3">Uncharacterized protein</fullName>
    </submittedName>
</protein>
<feature type="compositionally biased region" description="Low complexity" evidence="1">
    <location>
        <begin position="87"/>
        <end position="116"/>
    </location>
</feature>
<proteinExistence type="predicted"/>
<dbReference type="eggNOG" id="ENOG502T7ZN">
    <property type="taxonomic scope" value="Eukaryota"/>
</dbReference>